<name>A0A915DT67_9BILA</name>
<evidence type="ECO:0000313" key="2">
    <source>
        <dbReference type="WBParaSite" id="jg22667"/>
    </source>
</evidence>
<organism evidence="1 2">
    <name type="scientific">Ditylenchus dipsaci</name>
    <dbReference type="NCBI Taxonomy" id="166011"/>
    <lineage>
        <taxon>Eukaryota</taxon>
        <taxon>Metazoa</taxon>
        <taxon>Ecdysozoa</taxon>
        <taxon>Nematoda</taxon>
        <taxon>Chromadorea</taxon>
        <taxon>Rhabditida</taxon>
        <taxon>Tylenchina</taxon>
        <taxon>Tylenchomorpha</taxon>
        <taxon>Sphaerularioidea</taxon>
        <taxon>Anguinidae</taxon>
        <taxon>Anguininae</taxon>
        <taxon>Ditylenchus</taxon>
    </lineage>
</organism>
<reference evidence="2" key="1">
    <citation type="submission" date="2022-11" db="UniProtKB">
        <authorList>
            <consortium name="WormBaseParasite"/>
        </authorList>
    </citation>
    <scope>IDENTIFICATION</scope>
</reference>
<protein>
    <submittedName>
        <fullName evidence="2">Uncharacterized protein</fullName>
    </submittedName>
</protein>
<evidence type="ECO:0000313" key="1">
    <source>
        <dbReference type="Proteomes" id="UP000887574"/>
    </source>
</evidence>
<dbReference type="WBParaSite" id="jg22667">
    <property type="protein sequence ID" value="jg22667"/>
    <property type="gene ID" value="jg22667"/>
</dbReference>
<dbReference type="Proteomes" id="UP000887574">
    <property type="component" value="Unplaced"/>
</dbReference>
<sequence length="78" mass="8601">MVKFIALTQKSKLVANKGYSSSHIMEAQPLPANYTTKKSCAMRSSLQSSPLIHKMEGFWSCHACFTTNTTYPLAVLSS</sequence>
<dbReference type="AlphaFoldDB" id="A0A915DT67"/>
<proteinExistence type="predicted"/>
<accession>A0A915DT67</accession>
<keyword evidence="1" id="KW-1185">Reference proteome</keyword>